<evidence type="ECO:0000256" key="3">
    <source>
        <dbReference type="ARBA" id="ARBA00008766"/>
    </source>
</evidence>
<dbReference type="InterPro" id="IPR036005">
    <property type="entry name" value="Creatinase/aminopeptidase-like"/>
</dbReference>
<evidence type="ECO:0000259" key="8">
    <source>
        <dbReference type="SMART" id="SM01011"/>
    </source>
</evidence>
<dbReference type="GO" id="GO:0070006">
    <property type="term" value="F:metalloaminopeptidase activity"/>
    <property type="evidence" value="ECO:0007669"/>
    <property type="project" value="InterPro"/>
</dbReference>
<reference evidence="9 10" key="1">
    <citation type="journal article" date="2013" name="Front. Microbiol.">
        <title>The genome of Nitrospina gracilis illuminates the metabolism and evolution of the major marine nitrite oxidizer.</title>
        <authorList>
            <person name="Luecker S."/>
            <person name="Nowka B."/>
            <person name="Rattei T."/>
            <person name="Spieck E."/>
            <person name="and Daims H."/>
        </authorList>
    </citation>
    <scope>NUCLEOTIDE SEQUENCE [LARGE SCALE GENOMIC DNA]</scope>
    <source>
        <strain evidence="9 10">3/211</strain>
    </source>
</reference>
<comment type="catalytic activity">
    <reaction evidence="1">
        <text>Release of any N-terminal amino acid, including proline, that is linked to proline, even from a dipeptide or tripeptide.</text>
        <dbReference type="EC" id="3.4.11.9"/>
    </reaction>
</comment>
<dbReference type="PANTHER" id="PTHR43226:SF4">
    <property type="entry name" value="XAA-PRO AMINOPEPTIDASE 3"/>
    <property type="match status" value="1"/>
</dbReference>
<dbReference type="RefSeq" id="WP_005011708.1">
    <property type="nucleotide sequence ID" value="NZ_HG422173.1"/>
</dbReference>
<proteinExistence type="inferred from homology"/>
<dbReference type="SMART" id="SM01011">
    <property type="entry name" value="AMP_N"/>
    <property type="match status" value="1"/>
</dbReference>
<keyword evidence="6" id="KW-0378">Hydrolase</keyword>
<comment type="cofactor">
    <cofactor evidence="2">
        <name>Mn(2+)</name>
        <dbReference type="ChEBI" id="CHEBI:29035"/>
    </cofactor>
</comment>
<dbReference type="Proteomes" id="UP000011704">
    <property type="component" value="Unassembled WGS sequence"/>
</dbReference>
<dbReference type="FunCoup" id="M1Z3R6">
    <property type="interactions" value="350"/>
</dbReference>
<organism evidence="9 10">
    <name type="scientific">Nitrospina gracilis (strain 3/211)</name>
    <dbReference type="NCBI Taxonomy" id="1266370"/>
    <lineage>
        <taxon>Bacteria</taxon>
        <taxon>Pseudomonadati</taxon>
        <taxon>Nitrospinota/Tectimicrobiota group</taxon>
        <taxon>Nitrospinota</taxon>
        <taxon>Nitrospinia</taxon>
        <taxon>Nitrospinales</taxon>
        <taxon>Nitrospinaceae</taxon>
        <taxon>Nitrospina</taxon>
    </lineage>
</organism>
<protein>
    <recommendedName>
        <fullName evidence="4">Xaa-Pro aminopeptidase</fullName>
        <ecNumber evidence="4">3.4.11.9</ecNumber>
    </recommendedName>
</protein>
<feature type="domain" description="Aminopeptidase P N-terminal" evidence="8">
    <location>
        <begin position="22"/>
        <end position="154"/>
    </location>
</feature>
<dbReference type="GO" id="GO:0030145">
    <property type="term" value="F:manganese ion binding"/>
    <property type="evidence" value="ECO:0007669"/>
    <property type="project" value="InterPro"/>
</dbReference>
<dbReference type="EMBL" id="CAQJ01000108">
    <property type="protein sequence ID" value="CCQ92129.1"/>
    <property type="molecule type" value="Genomic_DNA"/>
</dbReference>
<dbReference type="Pfam" id="PF05195">
    <property type="entry name" value="AMP_N"/>
    <property type="match status" value="1"/>
</dbReference>
<evidence type="ECO:0000313" key="10">
    <source>
        <dbReference type="Proteomes" id="UP000011704"/>
    </source>
</evidence>
<dbReference type="InterPro" id="IPR029149">
    <property type="entry name" value="Creatin/AminoP/Spt16_N"/>
</dbReference>
<evidence type="ECO:0000313" key="9">
    <source>
        <dbReference type="EMBL" id="CCQ92129.1"/>
    </source>
</evidence>
<dbReference type="PANTHER" id="PTHR43226">
    <property type="entry name" value="XAA-PRO AMINOPEPTIDASE 3"/>
    <property type="match status" value="1"/>
</dbReference>
<gene>
    <name evidence="9" type="ORF">NITGR_980004</name>
</gene>
<dbReference type="Pfam" id="PF00557">
    <property type="entry name" value="Peptidase_M24"/>
    <property type="match status" value="1"/>
</dbReference>
<evidence type="ECO:0000256" key="6">
    <source>
        <dbReference type="ARBA" id="ARBA00022801"/>
    </source>
</evidence>
<dbReference type="InterPro" id="IPR052433">
    <property type="entry name" value="X-Pro_dipept-like"/>
</dbReference>
<keyword evidence="5" id="KW-0479">Metal-binding</keyword>
<dbReference type="InParanoid" id="M1Z3R6"/>
<accession>M1Z3R6</accession>
<dbReference type="Gene3D" id="3.40.350.10">
    <property type="entry name" value="Creatinase/prolidase N-terminal domain"/>
    <property type="match status" value="1"/>
</dbReference>
<name>M1Z3R6_NITG3</name>
<sequence>MMQRDGKKIYSGIFRDGGAGAYAKRRFRERRKKLMDAENMLMVLTGVPYGPGQETLWTYAFVPTYQEPSLMYLTGVNQTEVIFLLDPHSKESDEILFVKRKDPSKEFWDGIRFGVGDPKSVNEAKRVTGVKDVRDIDDFEAVFKERFLKQPEKKVGAFWLEGIRNGKRTTIKSDHNWNFKQQVERMLRKWKAPKGALHNIMETHFDLRLPLDKYDVENTLKANRLTAAAFKETLARFRGFKTEYEIQGFIEGQMLMRSPYGLSFPSIIASGHNATVLHYVKNDDPVKKQEMVLLDFGVRWMTMHADISRTVPASGKYNPLQKLLYEIVLKAQLEVEKQACAGRTIQELNELCWDTVNYYLKKDFLDEGGKCKLKYKERPHGVSHLIGEQEHDGDPFRNYAVQPMKPGWLISNEPGLYGQFKIRLNGKSFDQEIGIRIEDNLLITEKGCRNLSQSVPKRVAEIEKLMKGNK</sequence>
<dbReference type="Gene3D" id="3.90.230.10">
    <property type="entry name" value="Creatinase/methionine aminopeptidase superfamily"/>
    <property type="match status" value="1"/>
</dbReference>
<evidence type="ECO:0000256" key="4">
    <source>
        <dbReference type="ARBA" id="ARBA00012574"/>
    </source>
</evidence>
<dbReference type="SUPFAM" id="SSF53092">
    <property type="entry name" value="Creatinase/prolidase N-terminal domain"/>
    <property type="match status" value="1"/>
</dbReference>
<dbReference type="AlphaFoldDB" id="M1Z3R6"/>
<evidence type="ECO:0000256" key="7">
    <source>
        <dbReference type="ARBA" id="ARBA00023211"/>
    </source>
</evidence>
<dbReference type="GO" id="GO:0006508">
    <property type="term" value="P:proteolysis"/>
    <property type="evidence" value="ECO:0007669"/>
    <property type="project" value="TreeGrafter"/>
</dbReference>
<dbReference type="EC" id="3.4.11.9" evidence="4"/>
<keyword evidence="10" id="KW-1185">Reference proteome</keyword>
<evidence type="ECO:0000256" key="2">
    <source>
        <dbReference type="ARBA" id="ARBA00001936"/>
    </source>
</evidence>
<dbReference type="HOGENOM" id="CLU_017266_1_0_0"/>
<evidence type="ECO:0000256" key="1">
    <source>
        <dbReference type="ARBA" id="ARBA00001424"/>
    </source>
</evidence>
<comment type="similarity">
    <text evidence="3">Belongs to the peptidase M24B family.</text>
</comment>
<comment type="caution">
    <text evidence="9">The sequence shown here is derived from an EMBL/GenBank/DDBJ whole genome shotgun (WGS) entry which is preliminary data.</text>
</comment>
<dbReference type="InterPro" id="IPR000994">
    <property type="entry name" value="Pept_M24"/>
</dbReference>
<dbReference type="STRING" id="1266370.NITGR_980004"/>
<dbReference type="InterPro" id="IPR007865">
    <property type="entry name" value="Aminopep_P_N"/>
</dbReference>
<dbReference type="SUPFAM" id="SSF55920">
    <property type="entry name" value="Creatinase/aminopeptidase"/>
    <property type="match status" value="1"/>
</dbReference>
<keyword evidence="7" id="KW-0464">Manganese</keyword>
<evidence type="ECO:0000256" key="5">
    <source>
        <dbReference type="ARBA" id="ARBA00022723"/>
    </source>
</evidence>